<dbReference type="RefSeq" id="WP_312897206.1">
    <property type="nucleotide sequence ID" value="NZ_JACHJV010000001.1"/>
</dbReference>
<dbReference type="EMBL" id="JACHJV010000001">
    <property type="protein sequence ID" value="MBB4923140.1"/>
    <property type="molecule type" value="Genomic_DNA"/>
</dbReference>
<comment type="caution">
    <text evidence="2">The sequence shown here is derived from an EMBL/GenBank/DDBJ whole genome shotgun (WGS) entry which is preliminary data.</text>
</comment>
<dbReference type="Gene3D" id="1.10.3680.10">
    <property type="entry name" value="TerB-like"/>
    <property type="match status" value="1"/>
</dbReference>
<dbReference type="InterPro" id="IPR007791">
    <property type="entry name" value="DjlA_N"/>
</dbReference>
<protein>
    <recommendedName>
        <fullName evidence="1">Co-chaperone DjlA N-terminal domain-containing protein</fullName>
    </recommendedName>
</protein>
<evidence type="ECO:0000313" key="3">
    <source>
        <dbReference type="Proteomes" id="UP000540506"/>
    </source>
</evidence>
<dbReference type="AlphaFoldDB" id="A0A7W7R0D7"/>
<dbReference type="SUPFAM" id="SSF158682">
    <property type="entry name" value="TerB-like"/>
    <property type="match status" value="1"/>
</dbReference>
<sequence length="220" mass="23529">MTRLWGVRPRWRTDVLGEFFCPGCGGDRNYRRQHGRRWLRLLGTPMLPLGSVQSSVQCTNCHGRYGVECLEQPTSGRLTTLLRDAQYTIALALLAAGGTGAAPARAEACELARAAGFEDCGEAQLLAALAALSGLDTGEPLELRGAGAGLAIELHAALEPLAPHLAQQGRERLVLQGARIALADGRYLPQERAALAAVGRGLRLPDEVVLRLLEAARTPH</sequence>
<organism evidence="2 3">
    <name type="scientific">Kitasatospora kifunensis</name>
    <name type="common">Streptomyces kifunensis</name>
    <dbReference type="NCBI Taxonomy" id="58351"/>
    <lineage>
        <taxon>Bacteria</taxon>
        <taxon>Bacillati</taxon>
        <taxon>Actinomycetota</taxon>
        <taxon>Actinomycetes</taxon>
        <taxon>Kitasatosporales</taxon>
        <taxon>Streptomycetaceae</taxon>
        <taxon>Kitasatospora</taxon>
    </lineage>
</organism>
<proteinExistence type="predicted"/>
<dbReference type="Proteomes" id="UP000540506">
    <property type="component" value="Unassembled WGS sequence"/>
</dbReference>
<name>A0A7W7R0D7_KITKI</name>
<evidence type="ECO:0000259" key="1">
    <source>
        <dbReference type="Pfam" id="PF05099"/>
    </source>
</evidence>
<feature type="domain" description="Co-chaperone DjlA N-terminal" evidence="1">
    <location>
        <begin position="150"/>
        <end position="207"/>
    </location>
</feature>
<evidence type="ECO:0000313" key="2">
    <source>
        <dbReference type="EMBL" id="MBB4923140.1"/>
    </source>
</evidence>
<gene>
    <name evidence="2" type="ORF">FHR34_002133</name>
</gene>
<keyword evidence="3" id="KW-1185">Reference proteome</keyword>
<accession>A0A7W7R0D7</accession>
<dbReference type="InterPro" id="IPR029024">
    <property type="entry name" value="TerB-like"/>
</dbReference>
<reference evidence="2 3" key="1">
    <citation type="submission" date="2020-08" db="EMBL/GenBank/DDBJ databases">
        <title>Sequencing the genomes of 1000 actinobacteria strains.</title>
        <authorList>
            <person name="Klenk H.-P."/>
        </authorList>
    </citation>
    <scope>NUCLEOTIDE SEQUENCE [LARGE SCALE GENOMIC DNA]</scope>
    <source>
        <strain evidence="2 3">DSM 41654</strain>
    </source>
</reference>
<dbReference type="Pfam" id="PF05099">
    <property type="entry name" value="TerB"/>
    <property type="match status" value="1"/>
</dbReference>